<dbReference type="Proteomes" id="UP000001887">
    <property type="component" value="Chromosome"/>
</dbReference>
<reference evidence="2 3" key="1">
    <citation type="journal article" date="2009" name="Stand. Genomic Sci.">
        <title>Complete genome sequence of Pirellula staleyi type strain (ATCC 27377).</title>
        <authorList>
            <person name="Clum A."/>
            <person name="Tindall B.J."/>
            <person name="Sikorski J."/>
            <person name="Ivanova N."/>
            <person name="Mavrommatis K."/>
            <person name="Lucas S."/>
            <person name="Glavina del Rio T."/>
            <person name="Nolan M."/>
            <person name="Chen F."/>
            <person name="Tice H."/>
            <person name="Pitluck S."/>
            <person name="Cheng J.F."/>
            <person name="Chertkov O."/>
            <person name="Brettin T."/>
            <person name="Han C."/>
            <person name="Detter J.C."/>
            <person name="Kuske C."/>
            <person name="Bruce D."/>
            <person name="Goodwin L."/>
            <person name="Ovchinikova G."/>
            <person name="Pati A."/>
            <person name="Mikhailova N."/>
            <person name="Chen A."/>
            <person name="Palaniappan K."/>
            <person name="Land M."/>
            <person name="Hauser L."/>
            <person name="Chang Y.J."/>
            <person name="Jeffries C.D."/>
            <person name="Chain P."/>
            <person name="Rohde M."/>
            <person name="Goker M."/>
            <person name="Bristow J."/>
            <person name="Eisen J.A."/>
            <person name="Markowitz V."/>
            <person name="Hugenholtz P."/>
            <person name="Kyrpides N.C."/>
            <person name="Klenk H.P."/>
            <person name="Lapidus A."/>
        </authorList>
    </citation>
    <scope>NUCLEOTIDE SEQUENCE [LARGE SCALE GENOMIC DNA]</scope>
    <source>
        <strain evidence="3">ATCC 27377 / DSM 6068 / ICPB 4128</strain>
    </source>
</reference>
<dbReference type="InterPro" id="IPR023631">
    <property type="entry name" value="Amidase_dom"/>
</dbReference>
<dbReference type="InterPro" id="IPR036928">
    <property type="entry name" value="AS_sf"/>
</dbReference>
<dbReference type="SUPFAM" id="SSF75304">
    <property type="entry name" value="Amidase signature (AS) enzymes"/>
    <property type="match status" value="1"/>
</dbReference>
<dbReference type="EMBL" id="CP001848">
    <property type="protein sequence ID" value="ADB18593.1"/>
    <property type="molecule type" value="Genomic_DNA"/>
</dbReference>
<dbReference type="KEGG" id="psl:Psta_3939"/>
<keyword evidence="3" id="KW-1185">Reference proteome</keyword>
<dbReference type="PANTHER" id="PTHR11895:SF176">
    <property type="entry name" value="AMIDASE AMID-RELATED"/>
    <property type="match status" value="1"/>
</dbReference>
<name>D2R1Y2_PIRSD</name>
<dbReference type="eggNOG" id="COG0154">
    <property type="taxonomic scope" value="Bacteria"/>
</dbReference>
<gene>
    <name evidence="2" type="ordered locus">Psta_3939</name>
</gene>
<dbReference type="HOGENOM" id="CLU_009600_0_0_0"/>
<protein>
    <submittedName>
        <fullName evidence="2">Amidase</fullName>
    </submittedName>
</protein>
<dbReference type="InterPro" id="IPR000120">
    <property type="entry name" value="Amidase"/>
</dbReference>
<accession>D2R1Y2</accession>
<dbReference type="GO" id="GO:0003824">
    <property type="term" value="F:catalytic activity"/>
    <property type="evidence" value="ECO:0007669"/>
    <property type="project" value="InterPro"/>
</dbReference>
<proteinExistence type="predicted"/>
<dbReference type="PANTHER" id="PTHR11895">
    <property type="entry name" value="TRANSAMIDASE"/>
    <property type="match status" value="1"/>
</dbReference>
<dbReference type="Gene3D" id="3.90.1300.10">
    <property type="entry name" value="Amidase signature (AS) domain"/>
    <property type="match status" value="1"/>
</dbReference>
<feature type="domain" description="Amidase" evidence="1">
    <location>
        <begin position="28"/>
        <end position="433"/>
    </location>
</feature>
<organism evidence="2 3">
    <name type="scientific">Pirellula staleyi (strain ATCC 27377 / DSM 6068 / ICPB 4128)</name>
    <name type="common">Pirella staleyi</name>
    <dbReference type="NCBI Taxonomy" id="530564"/>
    <lineage>
        <taxon>Bacteria</taxon>
        <taxon>Pseudomonadati</taxon>
        <taxon>Planctomycetota</taxon>
        <taxon>Planctomycetia</taxon>
        <taxon>Pirellulales</taxon>
        <taxon>Pirellulaceae</taxon>
        <taxon>Pirellula</taxon>
    </lineage>
</organism>
<dbReference type="Pfam" id="PF01425">
    <property type="entry name" value="Amidase"/>
    <property type="match status" value="1"/>
</dbReference>
<dbReference type="STRING" id="530564.Psta_3939"/>
<sequence precursor="true">MVRRMTTKLPTIEEAARMLRAQELTAVELTEQCLANIDQFDERVKAWTIVDRERALSAARALDSEAARFEFRSPLHGIPIGIKDIIDVEGLATGAGFPLRKSHVALQDAPVVKQLRAAGCVMLGKTVTTQFACFDPAATRNPWDLQRSPGGSSSGSAAAVASEMCLAAIGTQTGGSILRPASFCGVAGYKPGFGCVDMRGVVPVSYHLDHVGPLARTVSDLYEVWKAIAMRVPPVSIDFLQVEYLNRQFDDWVDSGPMTMVLRVAEGPILAGVASDVQQTTESAIRKLQSSMRMAPLTLPPIIDEVPAMHRRIMAVEAAAVHRENYARFPEYFLPTISALIEEGLATSAVDYAAALAHQRATRQQMMQVLVTSGDEPISCFVLPSTVTTATEPTSTGSALLNLPWSYVGLPAITIPCGTSAAGLPCGLQFVGPIAGQVFALAGMAERVLACRSRPKMLEENL</sequence>
<evidence type="ECO:0000313" key="3">
    <source>
        <dbReference type="Proteomes" id="UP000001887"/>
    </source>
</evidence>
<evidence type="ECO:0000313" key="2">
    <source>
        <dbReference type="EMBL" id="ADB18593.1"/>
    </source>
</evidence>
<evidence type="ECO:0000259" key="1">
    <source>
        <dbReference type="Pfam" id="PF01425"/>
    </source>
</evidence>
<dbReference type="AlphaFoldDB" id="D2R1Y2"/>